<feature type="chain" id="PRO_5040977669" evidence="2">
    <location>
        <begin position="17"/>
        <end position="252"/>
    </location>
</feature>
<evidence type="ECO:0000313" key="4">
    <source>
        <dbReference type="Proteomes" id="UP001144673"/>
    </source>
</evidence>
<keyword evidence="4" id="KW-1185">Reference proteome</keyword>
<dbReference type="EMBL" id="JAJHUN010000001">
    <property type="protein sequence ID" value="KAJ4164699.1"/>
    <property type="molecule type" value="Genomic_DNA"/>
</dbReference>
<organism evidence="3 4">
    <name type="scientific">Akanthomyces muscarius</name>
    <name type="common">Entomopathogenic fungus</name>
    <name type="synonym">Lecanicillium muscarium</name>
    <dbReference type="NCBI Taxonomy" id="2231603"/>
    <lineage>
        <taxon>Eukaryota</taxon>
        <taxon>Fungi</taxon>
        <taxon>Dikarya</taxon>
        <taxon>Ascomycota</taxon>
        <taxon>Pezizomycotina</taxon>
        <taxon>Sordariomycetes</taxon>
        <taxon>Hypocreomycetidae</taxon>
        <taxon>Hypocreales</taxon>
        <taxon>Cordycipitaceae</taxon>
        <taxon>Akanthomyces</taxon>
    </lineage>
</organism>
<dbReference type="GeneID" id="80893520"/>
<evidence type="ECO:0000256" key="1">
    <source>
        <dbReference type="SAM" id="MobiDB-lite"/>
    </source>
</evidence>
<evidence type="ECO:0000313" key="3">
    <source>
        <dbReference type="EMBL" id="KAJ4164699.1"/>
    </source>
</evidence>
<dbReference type="AlphaFoldDB" id="A0A9W8QN68"/>
<dbReference type="RefSeq" id="XP_056059614.1">
    <property type="nucleotide sequence ID" value="XM_056204237.1"/>
</dbReference>
<name>A0A9W8QN68_AKAMU</name>
<feature type="compositionally biased region" description="Low complexity" evidence="1">
    <location>
        <begin position="96"/>
        <end position="158"/>
    </location>
</feature>
<accession>A0A9W8QN68</accession>
<dbReference type="KEGG" id="amus:LMH87_006361"/>
<sequence>MKSFSVLLLTASLVSAAAVPGAVVGRSAEVGHVSAAVEVRDATVPTTSVFDPEDDGEDEEEDLPVAPITARAEEAQDAAKNGTAPEAGKQPENKDGQNQNKDGKNQNQNKDGQNQNKDGQNQNKDGQNQNKDGKNQNNNQNQNKDGKNNNQNQNQNQNQNNQDLINQLLQNGNLNQGVLNPWLVSNIGQLGLGQQINVGNLNSISLAQQIALVSQVQQLQTLQQLQLIQQPQIITVLNQGFVNQGATIAIVG</sequence>
<evidence type="ECO:0000256" key="2">
    <source>
        <dbReference type="SAM" id="SignalP"/>
    </source>
</evidence>
<comment type="caution">
    <text evidence="3">The sequence shown here is derived from an EMBL/GenBank/DDBJ whole genome shotgun (WGS) entry which is preliminary data.</text>
</comment>
<gene>
    <name evidence="3" type="ORF">LMH87_006361</name>
</gene>
<protein>
    <submittedName>
        <fullName evidence="3">Uncharacterized protein</fullName>
    </submittedName>
</protein>
<proteinExistence type="predicted"/>
<feature type="signal peptide" evidence="2">
    <location>
        <begin position="1"/>
        <end position="16"/>
    </location>
</feature>
<reference evidence="3" key="1">
    <citation type="journal article" date="2023" name="Access Microbiol">
        <title>De-novo genome assembly for Akanthomyces muscarius, a biocontrol agent of insect agricultural pests.</title>
        <authorList>
            <person name="Erdos Z."/>
            <person name="Studholme D.J."/>
            <person name="Raymond B."/>
            <person name="Sharma M."/>
        </authorList>
    </citation>
    <scope>NUCLEOTIDE SEQUENCE</scope>
    <source>
        <strain evidence="3">Ve6</strain>
    </source>
</reference>
<keyword evidence="2" id="KW-0732">Signal</keyword>
<feature type="region of interest" description="Disordered" evidence="1">
    <location>
        <begin position="73"/>
        <end position="158"/>
    </location>
</feature>
<dbReference type="Proteomes" id="UP001144673">
    <property type="component" value="Chromosome 1"/>
</dbReference>